<accession>X1PNQ1</accession>
<evidence type="ECO:0000313" key="1">
    <source>
        <dbReference type="EMBL" id="GAI32494.1"/>
    </source>
</evidence>
<dbReference type="NCBIfam" id="NF038353">
    <property type="entry name" value="FxLYD_dom"/>
    <property type="match status" value="1"/>
</dbReference>
<dbReference type="AlphaFoldDB" id="X1PNQ1"/>
<comment type="caution">
    <text evidence="1">The sequence shown here is derived from an EMBL/GenBank/DDBJ whole genome shotgun (WGS) entry which is preliminary data.</text>
</comment>
<reference evidence="1" key="1">
    <citation type="journal article" date="2014" name="Front. Microbiol.">
        <title>High frequency of phylogenetically diverse reductive dehalogenase-homologous genes in deep subseafloor sedimentary metagenomes.</title>
        <authorList>
            <person name="Kawai M."/>
            <person name="Futagami T."/>
            <person name="Toyoda A."/>
            <person name="Takaki Y."/>
            <person name="Nishi S."/>
            <person name="Hori S."/>
            <person name="Arai W."/>
            <person name="Tsubouchi T."/>
            <person name="Morono Y."/>
            <person name="Uchiyama I."/>
            <person name="Ito T."/>
            <person name="Fujiyama A."/>
            <person name="Inagaki F."/>
            <person name="Takami H."/>
        </authorList>
    </citation>
    <scope>NUCLEOTIDE SEQUENCE</scope>
    <source>
        <strain evidence="1">Expedition CK06-06</strain>
    </source>
</reference>
<dbReference type="PROSITE" id="PS51257">
    <property type="entry name" value="PROKAR_LIPOPROTEIN"/>
    <property type="match status" value="1"/>
</dbReference>
<name>X1PNQ1_9ZZZZ</name>
<protein>
    <recommendedName>
        <fullName evidence="2">DUF3426 domain-containing protein</fullName>
    </recommendedName>
</protein>
<evidence type="ECO:0008006" key="2">
    <source>
        <dbReference type="Google" id="ProtNLM"/>
    </source>
</evidence>
<gene>
    <name evidence="1" type="ORF">S06H3_50605</name>
</gene>
<organism evidence="1">
    <name type="scientific">marine sediment metagenome</name>
    <dbReference type="NCBI Taxonomy" id="412755"/>
    <lineage>
        <taxon>unclassified sequences</taxon>
        <taxon>metagenomes</taxon>
        <taxon>ecological metagenomes</taxon>
    </lineage>
</organism>
<dbReference type="InterPro" id="IPR047676">
    <property type="entry name" value="FxLYD_dom"/>
</dbReference>
<sequence>MKILIKSLVAMALVAILIPSFTGCTETQYEPGEGGAPPVTEKLEILSHSMSTTQFGNLVVKGTAKNVSSSTLSYAEVRVKFYDAAGTLLSTSLANINDLSAGETWSFEVMYLDIDIEKVTSYKIGVGSTF</sequence>
<dbReference type="EMBL" id="BARV01032055">
    <property type="protein sequence ID" value="GAI32494.1"/>
    <property type="molecule type" value="Genomic_DNA"/>
</dbReference>
<proteinExistence type="predicted"/>